<dbReference type="EMBL" id="CP144746">
    <property type="protein sequence ID" value="WVZ58469.1"/>
    <property type="molecule type" value="Genomic_DNA"/>
</dbReference>
<accession>A0AAQ3SPP0</accession>
<evidence type="ECO:0000313" key="3">
    <source>
        <dbReference type="Proteomes" id="UP001341281"/>
    </source>
</evidence>
<proteinExistence type="predicted"/>
<feature type="compositionally biased region" description="Acidic residues" evidence="1">
    <location>
        <begin position="1"/>
        <end position="24"/>
    </location>
</feature>
<sequence length="90" mass="9688">HIDPANEELPPDQQLIEEPEDETEDPHATADLTAGEAPSNPSGEVVAPSRVNVYDVGSSEIGVIEGRRPLDGLPDLVQLKGTASQRWQVH</sequence>
<feature type="region of interest" description="Disordered" evidence="1">
    <location>
        <begin position="1"/>
        <end position="48"/>
    </location>
</feature>
<reference evidence="2 3" key="1">
    <citation type="submission" date="2024-02" db="EMBL/GenBank/DDBJ databases">
        <title>High-quality chromosome-scale genome assembly of Pensacola bahiagrass (Paspalum notatum Flugge var. saurae).</title>
        <authorList>
            <person name="Vega J.M."/>
            <person name="Podio M."/>
            <person name="Orjuela J."/>
            <person name="Siena L.A."/>
            <person name="Pessino S.C."/>
            <person name="Combes M.C."/>
            <person name="Mariac C."/>
            <person name="Albertini E."/>
            <person name="Pupilli F."/>
            <person name="Ortiz J.P.A."/>
            <person name="Leblanc O."/>
        </authorList>
    </citation>
    <scope>NUCLEOTIDE SEQUENCE [LARGE SCALE GENOMIC DNA]</scope>
    <source>
        <strain evidence="2">R1</strain>
        <tissue evidence="2">Leaf</tissue>
    </source>
</reference>
<gene>
    <name evidence="2" type="ORF">U9M48_008743</name>
</gene>
<dbReference type="Proteomes" id="UP001341281">
    <property type="component" value="Chromosome 02"/>
</dbReference>
<feature type="non-terminal residue" evidence="2">
    <location>
        <position position="1"/>
    </location>
</feature>
<keyword evidence="3" id="KW-1185">Reference proteome</keyword>
<evidence type="ECO:0000313" key="2">
    <source>
        <dbReference type="EMBL" id="WVZ58469.1"/>
    </source>
</evidence>
<organism evidence="2 3">
    <name type="scientific">Paspalum notatum var. saurae</name>
    <dbReference type="NCBI Taxonomy" id="547442"/>
    <lineage>
        <taxon>Eukaryota</taxon>
        <taxon>Viridiplantae</taxon>
        <taxon>Streptophyta</taxon>
        <taxon>Embryophyta</taxon>
        <taxon>Tracheophyta</taxon>
        <taxon>Spermatophyta</taxon>
        <taxon>Magnoliopsida</taxon>
        <taxon>Liliopsida</taxon>
        <taxon>Poales</taxon>
        <taxon>Poaceae</taxon>
        <taxon>PACMAD clade</taxon>
        <taxon>Panicoideae</taxon>
        <taxon>Andropogonodae</taxon>
        <taxon>Paspaleae</taxon>
        <taxon>Paspalinae</taxon>
        <taxon>Paspalum</taxon>
    </lineage>
</organism>
<name>A0AAQ3SPP0_PASNO</name>
<dbReference type="AlphaFoldDB" id="A0AAQ3SPP0"/>
<protein>
    <submittedName>
        <fullName evidence="2">Uncharacterized protein</fullName>
    </submittedName>
</protein>
<evidence type="ECO:0000256" key="1">
    <source>
        <dbReference type="SAM" id="MobiDB-lite"/>
    </source>
</evidence>